<evidence type="ECO:0000313" key="3">
    <source>
        <dbReference type="Proteomes" id="UP000231279"/>
    </source>
</evidence>
<feature type="domain" description="RNase H type-1" evidence="1">
    <location>
        <begin position="129"/>
        <end position="250"/>
    </location>
</feature>
<dbReference type="InterPro" id="IPR012337">
    <property type="entry name" value="RNaseH-like_sf"/>
</dbReference>
<dbReference type="InterPro" id="IPR044730">
    <property type="entry name" value="RNase_H-like_dom_plant"/>
</dbReference>
<dbReference type="InterPro" id="IPR052929">
    <property type="entry name" value="RNase_H-like_EbsB-rel"/>
</dbReference>
<organism evidence="2 3">
    <name type="scientific">Handroanthus impetiginosus</name>
    <dbReference type="NCBI Taxonomy" id="429701"/>
    <lineage>
        <taxon>Eukaryota</taxon>
        <taxon>Viridiplantae</taxon>
        <taxon>Streptophyta</taxon>
        <taxon>Embryophyta</taxon>
        <taxon>Tracheophyta</taxon>
        <taxon>Spermatophyta</taxon>
        <taxon>Magnoliopsida</taxon>
        <taxon>eudicotyledons</taxon>
        <taxon>Gunneridae</taxon>
        <taxon>Pentapetalae</taxon>
        <taxon>asterids</taxon>
        <taxon>lamiids</taxon>
        <taxon>Lamiales</taxon>
        <taxon>Bignoniaceae</taxon>
        <taxon>Crescentiina</taxon>
        <taxon>Tabebuia alliance</taxon>
        <taxon>Handroanthus</taxon>
    </lineage>
</organism>
<protein>
    <recommendedName>
        <fullName evidence="1">RNase H type-1 domain-containing protein</fullName>
    </recommendedName>
</protein>
<dbReference type="OrthoDB" id="914111at2759"/>
<dbReference type="InterPro" id="IPR002156">
    <property type="entry name" value="RNaseH_domain"/>
</dbReference>
<evidence type="ECO:0000313" key="2">
    <source>
        <dbReference type="EMBL" id="PIN08484.1"/>
    </source>
</evidence>
<dbReference type="Gene3D" id="3.30.420.10">
    <property type="entry name" value="Ribonuclease H-like superfamily/Ribonuclease H"/>
    <property type="match status" value="1"/>
</dbReference>
<dbReference type="GO" id="GO:0004523">
    <property type="term" value="F:RNA-DNA hybrid ribonuclease activity"/>
    <property type="evidence" value="ECO:0007669"/>
    <property type="project" value="InterPro"/>
</dbReference>
<dbReference type="Proteomes" id="UP000231279">
    <property type="component" value="Unassembled WGS sequence"/>
</dbReference>
<accession>A0A2G9GT67</accession>
<dbReference type="PANTHER" id="PTHR47074:SF48">
    <property type="entry name" value="POLYNUCLEOTIDYL TRANSFERASE, RIBONUCLEASE H-LIKE SUPERFAMILY PROTEIN"/>
    <property type="match status" value="1"/>
</dbReference>
<dbReference type="STRING" id="429701.A0A2G9GT67"/>
<comment type="caution">
    <text evidence="2">The sequence shown here is derived from an EMBL/GenBank/DDBJ whole genome shotgun (WGS) entry which is preliminary data.</text>
</comment>
<dbReference type="SUPFAM" id="SSF53098">
    <property type="entry name" value="Ribonuclease H-like"/>
    <property type="match status" value="1"/>
</dbReference>
<evidence type="ECO:0000259" key="1">
    <source>
        <dbReference type="Pfam" id="PF13456"/>
    </source>
</evidence>
<dbReference type="InterPro" id="IPR036397">
    <property type="entry name" value="RNaseH_sf"/>
</dbReference>
<dbReference type="EMBL" id="NKXS01003796">
    <property type="protein sequence ID" value="PIN08484.1"/>
    <property type="molecule type" value="Genomic_DNA"/>
</dbReference>
<dbReference type="AlphaFoldDB" id="A0A2G9GT67"/>
<dbReference type="Pfam" id="PF13456">
    <property type="entry name" value="RVT_3"/>
    <property type="match status" value="1"/>
</dbReference>
<dbReference type="GO" id="GO:0003676">
    <property type="term" value="F:nucleic acid binding"/>
    <property type="evidence" value="ECO:0007669"/>
    <property type="project" value="InterPro"/>
</dbReference>
<dbReference type="PANTHER" id="PTHR47074">
    <property type="entry name" value="BNAC02G40300D PROTEIN"/>
    <property type="match status" value="1"/>
</dbReference>
<sequence>MGSGMNCDTLIWHFSNNGMFSVRSTYYLAIDRKKRITDQSLGSMSQSDFMFLWNQHLPPKNKAFCLASLWFSRNRKYFARQPFDPLEILEFAISYFESFKNVVSVVVMPRLIESAISWCCPPPFFVKVNFDAAIFVNFGSVGLGVITRDEARNCRVWRSMALPFLLASSAAESFVARLACSLAREFKWPFVIVERDCWEVINILKQQSQSLSMLGPVLNDAWNLFDYIREVSFIHIRREANQVARTIARRSLLIQNGSVKGSNVIVDALF</sequence>
<keyword evidence="3" id="KW-1185">Reference proteome</keyword>
<dbReference type="CDD" id="cd06222">
    <property type="entry name" value="RNase_H_like"/>
    <property type="match status" value="1"/>
</dbReference>
<name>A0A2G9GT67_9LAMI</name>
<reference evidence="3" key="1">
    <citation type="journal article" date="2018" name="Gigascience">
        <title>Genome assembly of the Pink Ipe (Handroanthus impetiginosus, Bignoniaceae), a highly valued, ecologically keystone Neotropical timber forest tree.</title>
        <authorList>
            <person name="Silva-Junior O.B."/>
            <person name="Grattapaglia D."/>
            <person name="Novaes E."/>
            <person name="Collevatti R.G."/>
        </authorList>
    </citation>
    <scope>NUCLEOTIDE SEQUENCE [LARGE SCALE GENOMIC DNA]</scope>
    <source>
        <strain evidence="3">cv. UFG-1</strain>
    </source>
</reference>
<gene>
    <name evidence="2" type="ORF">CDL12_18945</name>
</gene>
<proteinExistence type="predicted"/>